<keyword evidence="5 10" id="KW-0812">Transmembrane</keyword>
<dbReference type="EMBL" id="JAHLFP010000066">
    <property type="protein sequence ID" value="MBU3806698.1"/>
    <property type="molecule type" value="Genomic_DNA"/>
</dbReference>
<evidence type="ECO:0000256" key="9">
    <source>
        <dbReference type="ARBA" id="ARBA00023303"/>
    </source>
</evidence>
<dbReference type="PANTHER" id="PTHR30266:SF2">
    <property type="entry name" value="LARGE-CONDUCTANCE MECHANOSENSITIVE CHANNEL"/>
    <property type="match status" value="1"/>
</dbReference>
<evidence type="ECO:0000313" key="11">
    <source>
        <dbReference type="EMBL" id="MBU3806698.1"/>
    </source>
</evidence>
<evidence type="ECO:0000256" key="1">
    <source>
        <dbReference type="ARBA" id="ARBA00004651"/>
    </source>
</evidence>
<evidence type="ECO:0000256" key="4">
    <source>
        <dbReference type="ARBA" id="ARBA00022475"/>
    </source>
</evidence>
<sequence length="143" mass="15724">MRKFLNEFKEFAVRGNVIDMAVGVVVGGAFSKIVTSLVNDVIMPLISLAIGKVNFTNLSYVFHTADADVILAYGNFIQTVVEFIILSFCVFCAIKLMAKLQFQKKKEEQAEEEAAPPAPTTEELLAEIRDLLAAQSQSPVLKP</sequence>
<organism evidence="11 12">
    <name type="scientific">Candidatus Allofournierella pullistercoris</name>
    <dbReference type="NCBI Taxonomy" id="2838597"/>
    <lineage>
        <taxon>Bacteria</taxon>
        <taxon>Bacillati</taxon>
        <taxon>Bacillota</taxon>
        <taxon>Clostridia</taxon>
        <taxon>Eubacteriales</taxon>
        <taxon>Oscillospiraceae</taxon>
        <taxon>Allofournierella</taxon>
    </lineage>
</organism>
<dbReference type="PRINTS" id="PR01264">
    <property type="entry name" value="MECHCHANNEL"/>
</dbReference>
<evidence type="ECO:0000313" key="12">
    <source>
        <dbReference type="Proteomes" id="UP000713596"/>
    </source>
</evidence>
<keyword evidence="7 10" id="KW-0406">Ion transport</keyword>
<evidence type="ECO:0000256" key="10">
    <source>
        <dbReference type="HAMAP-Rule" id="MF_00115"/>
    </source>
</evidence>
<dbReference type="SUPFAM" id="SSF81330">
    <property type="entry name" value="Gated mechanosensitive channel"/>
    <property type="match status" value="1"/>
</dbReference>
<comment type="caution">
    <text evidence="11">The sequence shown here is derived from an EMBL/GenBank/DDBJ whole genome shotgun (WGS) entry which is preliminary data.</text>
</comment>
<dbReference type="InterPro" id="IPR036019">
    <property type="entry name" value="MscL_channel"/>
</dbReference>
<dbReference type="GO" id="GO:0008381">
    <property type="term" value="F:mechanosensitive monoatomic ion channel activity"/>
    <property type="evidence" value="ECO:0007669"/>
    <property type="project" value="UniProtKB-UniRule"/>
</dbReference>
<gene>
    <name evidence="10 11" type="primary">mscL</name>
    <name evidence="11" type="ORF">H9882_07405</name>
</gene>
<comment type="subunit">
    <text evidence="10">Homopentamer.</text>
</comment>
<accession>A0A948T3E2</accession>
<keyword evidence="6 10" id="KW-1133">Transmembrane helix</keyword>
<feature type="transmembrane region" description="Helical" evidence="10">
    <location>
        <begin position="21"/>
        <end position="50"/>
    </location>
</feature>
<evidence type="ECO:0000256" key="3">
    <source>
        <dbReference type="ARBA" id="ARBA00022448"/>
    </source>
</evidence>
<dbReference type="Proteomes" id="UP000713596">
    <property type="component" value="Unassembled WGS sequence"/>
</dbReference>
<evidence type="ECO:0000256" key="5">
    <source>
        <dbReference type="ARBA" id="ARBA00022692"/>
    </source>
</evidence>
<dbReference type="Pfam" id="PF01741">
    <property type="entry name" value="MscL"/>
    <property type="match status" value="1"/>
</dbReference>
<evidence type="ECO:0000256" key="7">
    <source>
        <dbReference type="ARBA" id="ARBA00023065"/>
    </source>
</evidence>
<reference evidence="11" key="2">
    <citation type="submission" date="2021-04" db="EMBL/GenBank/DDBJ databases">
        <authorList>
            <person name="Gilroy R."/>
        </authorList>
    </citation>
    <scope>NUCLEOTIDE SEQUENCE</scope>
    <source>
        <strain evidence="11">B5_2728</strain>
    </source>
</reference>
<comment type="subcellular location">
    <subcellularLocation>
        <location evidence="1 10">Cell membrane</location>
        <topology evidence="1 10">Multi-pass membrane protein</topology>
    </subcellularLocation>
</comment>
<dbReference type="InterPro" id="IPR001185">
    <property type="entry name" value="MS_channel"/>
</dbReference>
<evidence type="ECO:0000256" key="8">
    <source>
        <dbReference type="ARBA" id="ARBA00023136"/>
    </source>
</evidence>
<dbReference type="InterPro" id="IPR019823">
    <property type="entry name" value="Mechanosensitive_channel_CS"/>
</dbReference>
<keyword evidence="8 10" id="KW-0472">Membrane</keyword>
<comment type="similarity">
    <text evidence="2 10">Belongs to the MscL family.</text>
</comment>
<name>A0A948T3E2_9FIRM</name>
<dbReference type="AlphaFoldDB" id="A0A948T3E2"/>
<dbReference type="NCBIfam" id="TIGR00220">
    <property type="entry name" value="mscL"/>
    <property type="match status" value="1"/>
</dbReference>
<dbReference type="NCBIfam" id="NF001843">
    <property type="entry name" value="PRK00567.1-4"/>
    <property type="match status" value="1"/>
</dbReference>
<keyword evidence="4 10" id="KW-1003">Cell membrane</keyword>
<keyword evidence="3 10" id="KW-0813">Transport</keyword>
<reference evidence="11" key="1">
    <citation type="journal article" date="2021" name="PeerJ">
        <title>Extensive microbial diversity within the chicken gut microbiome revealed by metagenomics and culture.</title>
        <authorList>
            <person name="Gilroy R."/>
            <person name="Ravi A."/>
            <person name="Getino M."/>
            <person name="Pursley I."/>
            <person name="Horton D.L."/>
            <person name="Alikhan N.F."/>
            <person name="Baker D."/>
            <person name="Gharbi K."/>
            <person name="Hall N."/>
            <person name="Watson M."/>
            <person name="Adriaenssens E.M."/>
            <person name="Foster-Nyarko E."/>
            <person name="Jarju S."/>
            <person name="Secka A."/>
            <person name="Antonio M."/>
            <person name="Oren A."/>
            <person name="Chaudhuri R.R."/>
            <person name="La Ragione R."/>
            <person name="Hildebrand F."/>
            <person name="Pallen M.J."/>
        </authorList>
    </citation>
    <scope>NUCLEOTIDE SEQUENCE</scope>
    <source>
        <strain evidence="11">B5_2728</strain>
    </source>
</reference>
<evidence type="ECO:0000256" key="6">
    <source>
        <dbReference type="ARBA" id="ARBA00022989"/>
    </source>
</evidence>
<comment type="function">
    <text evidence="10">Channel that opens in response to stretch forces in the membrane lipid bilayer. May participate in the regulation of osmotic pressure changes within the cell.</text>
</comment>
<feature type="transmembrane region" description="Helical" evidence="10">
    <location>
        <begin position="70"/>
        <end position="96"/>
    </location>
</feature>
<dbReference type="PROSITE" id="PS01327">
    <property type="entry name" value="MSCL"/>
    <property type="match status" value="1"/>
</dbReference>
<dbReference type="GO" id="GO:0005886">
    <property type="term" value="C:plasma membrane"/>
    <property type="evidence" value="ECO:0007669"/>
    <property type="project" value="UniProtKB-SubCell"/>
</dbReference>
<evidence type="ECO:0000256" key="2">
    <source>
        <dbReference type="ARBA" id="ARBA00007254"/>
    </source>
</evidence>
<proteinExistence type="inferred from homology"/>
<dbReference type="Gene3D" id="1.10.1200.120">
    <property type="entry name" value="Large-conductance mechanosensitive channel, MscL, domain 1"/>
    <property type="match status" value="1"/>
</dbReference>
<dbReference type="InterPro" id="IPR037673">
    <property type="entry name" value="MSC/AndL"/>
</dbReference>
<protein>
    <recommendedName>
        <fullName evidence="10">Large-conductance mechanosensitive channel</fullName>
    </recommendedName>
</protein>
<dbReference type="HAMAP" id="MF_00115">
    <property type="entry name" value="MscL"/>
    <property type="match status" value="1"/>
</dbReference>
<dbReference type="PANTHER" id="PTHR30266">
    <property type="entry name" value="MECHANOSENSITIVE CHANNEL MSCL"/>
    <property type="match status" value="1"/>
</dbReference>
<keyword evidence="9 10" id="KW-0407">Ion channel</keyword>